<accession>A0AAV4IGZ6</accession>
<evidence type="ECO:0000313" key="2">
    <source>
        <dbReference type="EMBL" id="GFS07491.1"/>
    </source>
</evidence>
<evidence type="ECO:0000313" key="3">
    <source>
        <dbReference type="Proteomes" id="UP000762676"/>
    </source>
</evidence>
<keyword evidence="1" id="KW-1133">Transmembrane helix</keyword>
<feature type="transmembrane region" description="Helical" evidence="1">
    <location>
        <begin position="6"/>
        <end position="22"/>
    </location>
</feature>
<reference evidence="2 3" key="1">
    <citation type="journal article" date="2021" name="Elife">
        <title>Chloroplast acquisition without the gene transfer in kleptoplastic sea slugs, Plakobranchus ocellatus.</title>
        <authorList>
            <person name="Maeda T."/>
            <person name="Takahashi S."/>
            <person name="Yoshida T."/>
            <person name="Shimamura S."/>
            <person name="Takaki Y."/>
            <person name="Nagai Y."/>
            <person name="Toyoda A."/>
            <person name="Suzuki Y."/>
            <person name="Arimoto A."/>
            <person name="Ishii H."/>
            <person name="Satoh N."/>
            <person name="Nishiyama T."/>
            <person name="Hasebe M."/>
            <person name="Maruyama T."/>
            <person name="Minagawa J."/>
            <person name="Obokata J."/>
            <person name="Shigenobu S."/>
        </authorList>
    </citation>
    <scope>NUCLEOTIDE SEQUENCE [LARGE SCALE GENOMIC DNA]</scope>
</reference>
<proteinExistence type="predicted"/>
<comment type="caution">
    <text evidence="2">The sequence shown here is derived from an EMBL/GenBank/DDBJ whole genome shotgun (WGS) entry which is preliminary data.</text>
</comment>
<dbReference type="EMBL" id="BMAT01006167">
    <property type="protein sequence ID" value="GFS07491.1"/>
    <property type="molecule type" value="Genomic_DNA"/>
</dbReference>
<protein>
    <submittedName>
        <fullName evidence="2">Uncharacterized protein</fullName>
    </submittedName>
</protein>
<gene>
    <name evidence="2" type="ORF">ElyMa_002990600</name>
</gene>
<sequence>MMMIMVVVGMMGIITMMIRCFCNENNRLGRRKKMNFGKLEKGRKNDAGDNYDKKANDEDVSDKGIKRVVLRSGYMITLCDYDDDAVNLSDGY</sequence>
<organism evidence="2 3">
    <name type="scientific">Elysia marginata</name>
    <dbReference type="NCBI Taxonomy" id="1093978"/>
    <lineage>
        <taxon>Eukaryota</taxon>
        <taxon>Metazoa</taxon>
        <taxon>Spiralia</taxon>
        <taxon>Lophotrochozoa</taxon>
        <taxon>Mollusca</taxon>
        <taxon>Gastropoda</taxon>
        <taxon>Heterobranchia</taxon>
        <taxon>Euthyneura</taxon>
        <taxon>Panpulmonata</taxon>
        <taxon>Sacoglossa</taxon>
        <taxon>Placobranchoidea</taxon>
        <taxon>Plakobranchidae</taxon>
        <taxon>Elysia</taxon>
    </lineage>
</organism>
<keyword evidence="1" id="KW-0472">Membrane</keyword>
<name>A0AAV4IGZ6_9GAST</name>
<keyword evidence="3" id="KW-1185">Reference proteome</keyword>
<dbReference type="AlphaFoldDB" id="A0AAV4IGZ6"/>
<keyword evidence="1" id="KW-0812">Transmembrane</keyword>
<dbReference type="Proteomes" id="UP000762676">
    <property type="component" value="Unassembled WGS sequence"/>
</dbReference>
<evidence type="ECO:0000256" key="1">
    <source>
        <dbReference type="SAM" id="Phobius"/>
    </source>
</evidence>